<evidence type="ECO:0000313" key="2">
    <source>
        <dbReference type="EMBL" id="MCB5226907.1"/>
    </source>
</evidence>
<organism evidence="2 3">
    <name type="scientific">Alishewanella maricola</name>
    <dbReference type="NCBI Taxonomy" id="2795740"/>
    <lineage>
        <taxon>Bacteria</taxon>
        <taxon>Pseudomonadati</taxon>
        <taxon>Pseudomonadota</taxon>
        <taxon>Gammaproteobacteria</taxon>
        <taxon>Alteromonadales</taxon>
        <taxon>Alteromonadaceae</taxon>
        <taxon>Alishewanella</taxon>
    </lineage>
</organism>
<dbReference type="RefSeq" id="WP_226751003.1">
    <property type="nucleotide sequence ID" value="NZ_JAEINI020000005.1"/>
</dbReference>
<evidence type="ECO:0000256" key="1">
    <source>
        <dbReference type="SAM" id="Phobius"/>
    </source>
</evidence>
<name>A0ABS8C3J4_9ALTE</name>
<evidence type="ECO:0000313" key="3">
    <source>
        <dbReference type="Proteomes" id="UP000633814"/>
    </source>
</evidence>
<keyword evidence="1" id="KW-1133">Transmembrane helix</keyword>
<feature type="transmembrane region" description="Helical" evidence="1">
    <location>
        <begin position="20"/>
        <end position="44"/>
    </location>
</feature>
<proteinExistence type="predicted"/>
<keyword evidence="3" id="KW-1185">Reference proteome</keyword>
<keyword evidence="1" id="KW-0812">Transmembrane</keyword>
<dbReference type="Proteomes" id="UP000633814">
    <property type="component" value="Unassembled WGS sequence"/>
</dbReference>
<reference evidence="2 3" key="1">
    <citation type="submission" date="2021-10" db="EMBL/GenBank/DDBJ databases">
        <title>Alishewanella koreense sp. nov. isolated from seawater of southwestern coast in South Korea and the proposal for the reclassification of Rheinheimera perlucida and Rheinheimera tuosuensis as Arsukibacterium perlucida and Arsukibacterium tuosuensis.</title>
        <authorList>
            <person name="Kim K.H."/>
            <person name="Ruan W."/>
            <person name="Kim K.R."/>
            <person name="Baek J.H."/>
            <person name="Jeon C.O."/>
        </authorList>
    </citation>
    <scope>NUCLEOTIDE SEQUENCE [LARGE SCALE GENOMIC DNA]</scope>
    <source>
        <strain evidence="2 3">16-MA</strain>
    </source>
</reference>
<dbReference type="EMBL" id="JAEINI020000005">
    <property type="protein sequence ID" value="MCB5226907.1"/>
    <property type="molecule type" value="Genomic_DNA"/>
</dbReference>
<protein>
    <submittedName>
        <fullName evidence="2">Uncharacterized protein</fullName>
    </submittedName>
</protein>
<feature type="transmembrane region" description="Helical" evidence="1">
    <location>
        <begin position="111"/>
        <end position="131"/>
    </location>
</feature>
<feature type="transmembrane region" description="Helical" evidence="1">
    <location>
        <begin position="78"/>
        <end position="99"/>
    </location>
</feature>
<accession>A0ABS8C3J4</accession>
<feature type="transmembrane region" description="Helical" evidence="1">
    <location>
        <begin position="137"/>
        <end position="152"/>
    </location>
</feature>
<keyword evidence="1" id="KW-0472">Membrane</keyword>
<sequence length="156" mass="16877">MSGKEKEIQTNVYDVLNRLLGIVSTIVFIPVIVLLVLSAGYLFAVFGMLDGTQVGQHTEIKQTLMSVWESLIPIAREALSILLPVIVLVLLVGAVKWVLPTGTLNVEILKDNLTSIIAIIVLGTICILPLLGKEIPVVLTNIALVIIGYYFGKLNG</sequence>
<comment type="caution">
    <text evidence="2">The sequence shown here is derived from an EMBL/GenBank/DDBJ whole genome shotgun (WGS) entry which is preliminary data.</text>
</comment>
<gene>
    <name evidence="2" type="ORF">JAO78_008770</name>
</gene>